<proteinExistence type="predicted"/>
<accession>A0ACA9L100</accession>
<dbReference type="Proteomes" id="UP000789702">
    <property type="component" value="Unassembled WGS sequence"/>
</dbReference>
<protein>
    <submittedName>
        <fullName evidence="1">39_t:CDS:1</fullName>
    </submittedName>
</protein>
<keyword evidence="2" id="KW-1185">Reference proteome</keyword>
<evidence type="ECO:0000313" key="2">
    <source>
        <dbReference type="Proteomes" id="UP000789702"/>
    </source>
</evidence>
<evidence type="ECO:0000313" key="1">
    <source>
        <dbReference type="EMBL" id="CAG8505352.1"/>
    </source>
</evidence>
<feature type="non-terminal residue" evidence="1">
    <location>
        <position position="46"/>
    </location>
</feature>
<comment type="caution">
    <text evidence="1">The sequence shown here is derived from an EMBL/GenBank/DDBJ whole genome shotgun (WGS) entry which is preliminary data.</text>
</comment>
<reference evidence="1" key="1">
    <citation type="submission" date="2021-06" db="EMBL/GenBank/DDBJ databases">
        <authorList>
            <person name="Kallberg Y."/>
            <person name="Tangrot J."/>
            <person name="Rosling A."/>
        </authorList>
    </citation>
    <scope>NUCLEOTIDE SEQUENCE</scope>
    <source>
        <strain evidence="1">IL203A</strain>
    </source>
</reference>
<dbReference type="EMBL" id="CAJVPU010002670">
    <property type="protein sequence ID" value="CAG8505352.1"/>
    <property type="molecule type" value="Genomic_DNA"/>
</dbReference>
<sequence length="46" mass="5096">MFTLTETSTALNTSYLSHNKNTASIDESYLSTMAQINNYTLQTSTS</sequence>
<organism evidence="1 2">
    <name type="scientific">Dentiscutata heterogama</name>
    <dbReference type="NCBI Taxonomy" id="1316150"/>
    <lineage>
        <taxon>Eukaryota</taxon>
        <taxon>Fungi</taxon>
        <taxon>Fungi incertae sedis</taxon>
        <taxon>Mucoromycota</taxon>
        <taxon>Glomeromycotina</taxon>
        <taxon>Glomeromycetes</taxon>
        <taxon>Diversisporales</taxon>
        <taxon>Gigasporaceae</taxon>
        <taxon>Dentiscutata</taxon>
    </lineage>
</organism>
<name>A0ACA9L100_9GLOM</name>
<gene>
    <name evidence="1" type="ORF">DHETER_LOCUS3199</name>
</gene>